<feature type="coiled-coil region" evidence="1">
    <location>
        <begin position="48"/>
        <end position="75"/>
    </location>
</feature>
<evidence type="ECO:0000256" key="1">
    <source>
        <dbReference type="SAM" id="Coils"/>
    </source>
</evidence>
<organism evidence="2 3">
    <name type="scientific">Candidatus Terrybacteria bacterium RIFCSPHIGHO2_01_FULL_48_17</name>
    <dbReference type="NCBI Taxonomy" id="1802362"/>
    <lineage>
        <taxon>Bacteria</taxon>
        <taxon>Candidatus Terryibacteriota</taxon>
    </lineage>
</organism>
<keyword evidence="1" id="KW-0175">Coiled coil</keyword>
<evidence type="ECO:0000313" key="2">
    <source>
        <dbReference type="EMBL" id="OHA48832.1"/>
    </source>
</evidence>
<sequence length="79" mass="9432">MGIVWLLYLVSRFLVFMPTDTVEQQKTDDRTAKIAPRAKLPRGVRKHIRRKKADIRHTIEDREEAKKRIEELYAHFSRA</sequence>
<protein>
    <submittedName>
        <fullName evidence="2">Uncharacterized protein</fullName>
    </submittedName>
</protein>
<proteinExistence type="predicted"/>
<name>A0A1G2PMJ4_9BACT</name>
<comment type="caution">
    <text evidence="2">The sequence shown here is derived from an EMBL/GenBank/DDBJ whole genome shotgun (WGS) entry which is preliminary data.</text>
</comment>
<dbReference type="AlphaFoldDB" id="A0A1G2PMJ4"/>
<accession>A0A1G2PMJ4</accession>
<evidence type="ECO:0000313" key="3">
    <source>
        <dbReference type="Proteomes" id="UP000177629"/>
    </source>
</evidence>
<gene>
    <name evidence="2" type="ORF">A2806_04005</name>
</gene>
<dbReference type="Proteomes" id="UP000177629">
    <property type="component" value="Unassembled WGS sequence"/>
</dbReference>
<dbReference type="STRING" id="1802362.A2806_04005"/>
<dbReference type="EMBL" id="MHSS01000002">
    <property type="protein sequence ID" value="OHA48832.1"/>
    <property type="molecule type" value="Genomic_DNA"/>
</dbReference>
<reference evidence="2 3" key="1">
    <citation type="journal article" date="2016" name="Nat. Commun.">
        <title>Thousands of microbial genomes shed light on interconnected biogeochemical processes in an aquifer system.</title>
        <authorList>
            <person name="Anantharaman K."/>
            <person name="Brown C.T."/>
            <person name="Hug L.A."/>
            <person name="Sharon I."/>
            <person name="Castelle C.J."/>
            <person name="Probst A.J."/>
            <person name="Thomas B.C."/>
            <person name="Singh A."/>
            <person name="Wilkins M.J."/>
            <person name="Karaoz U."/>
            <person name="Brodie E.L."/>
            <person name="Williams K.H."/>
            <person name="Hubbard S.S."/>
            <person name="Banfield J.F."/>
        </authorList>
    </citation>
    <scope>NUCLEOTIDE SEQUENCE [LARGE SCALE GENOMIC DNA]</scope>
</reference>